<evidence type="ECO:0000256" key="1">
    <source>
        <dbReference type="SAM" id="MobiDB-lite"/>
    </source>
</evidence>
<evidence type="ECO:0000313" key="4">
    <source>
        <dbReference type="Proteomes" id="UP000578569"/>
    </source>
</evidence>
<protein>
    <submittedName>
        <fullName evidence="3">Putative integral membrane protein</fullName>
    </submittedName>
</protein>
<dbReference type="AlphaFoldDB" id="A0A839Z3H1"/>
<feature type="transmembrane region" description="Helical" evidence="2">
    <location>
        <begin position="7"/>
        <end position="25"/>
    </location>
</feature>
<keyword evidence="2" id="KW-0472">Membrane</keyword>
<sequence length="106" mass="12180">MQFLKTIFWVILAVAIAIFATANWHDVMVDLWGDLRMAIKLPILLGLVFAAGFLPTMFYYRARLWRLRRRLELTERNVVQAPMTPRPPSAPPRESAPQPSSPFEAN</sequence>
<comment type="caution">
    <text evidence="3">The sequence shown here is derived from an EMBL/GenBank/DDBJ whole genome shotgun (WGS) entry which is preliminary data.</text>
</comment>
<keyword evidence="2" id="KW-1133">Transmembrane helix</keyword>
<feature type="region of interest" description="Disordered" evidence="1">
    <location>
        <begin position="78"/>
        <end position="106"/>
    </location>
</feature>
<dbReference type="EMBL" id="JACICF010000001">
    <property type="protein sequence ID" value="MBB3764152.1"/>
    <property type="molecule type" value="Genomic_DNA"/>
</dbReference>
<organism evidence="3 4">
    <name type="scientific">Sphingomicrobium lutaoense</name>
    <dbReference type="NCBI Taxonomy" id="515949"/>
    <lineage>
        <taxon>Bacteria</taxon>
        <taxon>Pseudomonadati</taxon>
        <taxon>Pseudomonadota</taxon>
        <taxon>Alphaproteobacteria</taxon>
        <taxon>Sphingomonadales</taxon>
        <taxon>Sphingomonadaceae</taxon>
        <taxon>Sphingomicrobium</taxon>
    </lineage>
</organism>
<proteinExistence type="predicted"/>
<gene>
    <name evidence="3" type="ORF">FHS50_001175</name>
</gene>
<name>A0A839Z3H1_9SPHN</name>
<evidence type="ECO:0000313" key="3">
    <source>
        <dbReference type="EMBL" id="MBB3764152.1"/>
    </source>
</evidence>
<dbReference type="RefSeq" id="WP_183933434.1">
    <property type="nucleotide sequence ID" value="NZ_JACICF010000001.1"/>
</dbReference>
<evidence type="ECO:0000256" key="2">
    <source>
        <dbReference type="SAM" id="Phobius"/>
    </source>
</evidence>
<feature type="compositionally biased region" description="Low complexity" evidence="1">
    <location>
        <begin position="92"/>
        <end position="106"/>
    </location>
</feature>
<dbReference type="Proteomes" id="UP000578569">
    <property type="component" value="Unassembled WGS sequence"/>
</dbReference>
<reference evidence="3 4" key="1">
    <citation type="submission" date="2020-08" db="EMBL/GenBank/DDBJ databases">
        <title>Genomic Encyclopedia of Type Strains, Phase IV (KMG-IV): sequencing the most valuable type-strain genomes for metagenomic binning, comparative biology and taxonomic classification.</title>
        <authorList>
            <person name="Goeker M."/>
        </authorList>
    </citation>
    <scope>NUCLEOTIDE SEQUENCE [LARGE SCALE GENOMIC DNA]</scope>
    <source>
        <strain evidence="3 4">DSM 24194</strain>
    </source>
</reference>
<keyword evidence="4" id="KW-1185">Reference proteome</keyword>
<feature type="transmembrane region" description="Helical" evidence="2">
    <location>
        <begin position="37"/>
        <end position="60"/>
    </location>
</feature>
<accession>A0A839Z3H1</accession>
<keyword evidence="2" id="KW-0812">Transmembrane</keyword>